<organism evidence="3 4">
    <name type="scientific">[Candida] anglica</name>
    <dbReference type="NCBI Taxonomy" id="148631"/>
    <lineage>
        <taxon>Eukaryota</taxon>
        <taxon>Fungi</taxon>
        <taxon>Dikarya</taxon>
        <taxon>Ascomycota</taxon>
        <taxon>Saccharomycotina</taxon>
        <taxon>Pichiomycetes</taxon>
        <taxon>Debaryomycetaceae</taxon>
        <taxon>Kurtzmaniella</taxon>
    </lineage>
</organism>
<protein>
    <recommendedName>
        <fullName evidence="5">Nuclear rim protein 1</fullName>
    </recommendedName>
</protein>
<proteinExistence type="predicted"/>
<reference evidence="3 4" key="1">
    <citation type="submission" date="2024-01" db="EMBL/GenBank/DDBJ databases">
        <authorList>
            <consortium name="Genoscope - CEA"/>
            <person name="William W."/>
        </authorList>
    </citation>
    <scope>NUCLEOTIDE SEQUENCE [LARGE SCALE GENOMIC DNA]</scope>
    <source>
        <strain evidence="3 4">29B2s-10</strain>
    </source>
</reference>
<feature type="transmembrane region" description="Helical" evidence="2">
    <location>
        <begin position="278"/>
        <end position="300"/>
    </location>
</feature>
<evidence type="ECO:0000256" key="2">
    <source>
        <dbReference type="SAM" id="Phobius"/>
    </source>
</evidence>
<gene>
    <name evidence="3" type="ORF">CAAN4_F07426</name>
</gene>
<evidence type="ECO:0008006" key="5">
    <source>
        <dbReference type="Google" id="ProtNLM"/>
    </source>
</evidence>
<evidence type="ECO:0000256" key="1">
    <source>
        <dbReference type="SAM" id="MobiDB-lite"/>
    </source>
</evidence>
<dbReference type="EMBL" id="OZ004258">
    <property type="protein sequence ID" value="CAK7912515.1"/>
    <property type="molecule type" value="Genomic_DNA"/>
</dbReference>
<feature type="transmembrane region" description="Helical" evidence="2">
    <location>
        <begin position="235"/>
        <end position="258"/>
    </location>
</feature>
<dbReference type="PANTHER" id="PTHR28003">
    <property type="entry name" value="NUCLEOPORIN POM34"/>
    <property type="match status" value="1"/>
</dbReference>
<evidence type="ECO:0000313" key="3">
    <source>
        <dbReference type="EMBL" id="CAK7912515.1"/>
    </source>
</evidence>
<dbReference type="Proteomes" id="UP001497600">
    <property type="component" value="Chromosome F"/>
</dbReference>
<sequence>MATPRRKPQYTESFIGDESLLDLSQYGTPLKKLTTNSVPDVWKGHDKIKSEIRSPTIPTFTPTSAPVAAQPENVQTVHQLTPISDVAFRLHQTKLMIDSHKQHSHRTAIDGDNTGDGSKRGPIYYKPPSSIQSGVKTFLPPTFIKPRSNTSMEESLQSRPSWLNARKNAYMLAGGDSLGGKTLGKDVVVDDELVDDNDDVHIDEPTGEWYNPVVKIALSRQINKEKEFSRVSHNVIYIILFSILVEVWKRLVLLYLTHKLPFQNPYVYYPKDVKVSPVYSFYGTIFVKIVGLLFITNILYGSYKLFKKQDQCTDLPLTNKQREMLGLTKITGKDPLDRDQIEDERADLASKERKFKQKYNSFNKPRYTKTGLYTYGEEMPIVAVPTPHSPLDSHMNSGNIELTYSQPAGKTLHPMKKYQPDEVEKLNNKFKGTYSIDFNISDDE</sequence>
<keyword evidence="2" id="KW-0812">Transmembrane</keyword>
<feature type="region of interest" description="Disordered" evidence="1">
    <location>
        <begin position="99"/>
        <end position="119"/>
    </location>
</feature>
<dbReference type="InterPro" id="IPR012578">
    <property type="entry name" value="Nucl_pore_cmplx"/>
</dbReference>
<keyword evidence="2" id="KW-0472">Membrane</keyword>
<evidence type="ECO:0000313" key="4">
    <source>
        <dbReference type="Proteomes" id="UP001497600"/>
    </source>
</evidence>
<dbReference type="PANTHER" id="PTHR28003:SF1">
    <property type="entry name" value="NUCLEOPORIN POM34"/>
    <property type="match status" value="1"/>
</dbReference>
<dbReference type="Pfam" id="PF08058">
    <property type="entry name" value="NPCC"/>
    <property type="match status" value="1"/>
</dbReference>
<accession>A0ABP0EF09</accession>
<keyword evidence="2" id="KW-1133">Transmembrane helix</keyword>
<keyword evidence="4" id="KW-1185">Reference proteome</keyword>
<name>A0ABP0EF09_9ASCO</name>